<keyword evidence="2" id="KW-1185">Reference proteome</keyword>
<dbReference type="RefSeq" id="WP_141650502.1">
    <property type="nucleotide sequence ID" value="NZ_CCVW01000004.1"/>
</dbReference>
<evidence type="ECO:0000313" key="2">
    <source>
        <dbReference type="Proteomes" id="UP000044071"/>
    </source>
</evidence>
<accession>A0A078L150</accession>
<name>A0A078L150_9GAMM</name>
<dbReference type="AlphaFoldDB" id="A0A078L150"/>
<organism evidence="1 2">
    <name type="scientific">Legionella massiliensis</name>
    <dbReference type="NCBI Taxonomy" id="1034943"/>
    <lineage>
        <taxon>Bacteria</taxon>
        <taxon>Pseudomonadati</taxon>
        <taxon>Pseudomonadota</taxon>
        <taxon>Gammaproteobacteria</taxon>
        <taxon>Legionellales</taxon>
        <taxon>Legionellaceae</taxon>
        <taxon>Legionella</taxon>
    </lineage>
</organism>
<proteinExistence type="predicted"/>
<gene>
    <name evidence="1" type="ORF">BN59_03257</name>
</gene>
<evidence type="ECO:0000313" key="1">
    <source>
        <dbReference type="EMBL" id="CDZ78942.1"/>
    </source>
</evidence>
<dbReference type="Proteomes" id="UP000044071">
    <property type="component" value="Unassembled WGS sequence"/>
</dbReference>
<sequence length="181" mass="20343">MDWLNRWAFMVPLTKDGEICGPQDIAENAELVVFDQDAIKVDYVLQLRKTLPPQKPNIIGDNINSFFKNARPDAARIASMQYSLPQAELGNSLYMPLQVKPKIETGFTLSNQERVEVGGDEQGNLTVIHPKSGESKTWKAHNGAICSLKFIDDRIVSFSKQDGMKQWDCPVGLNQNVYTLM</sequence>
<protein>
    <submittedName>
        <fullName evidence="1">Uncharacterized protein</fullName>
    </submittedName>
</protein>
<dbReference type="EMBL" id="CCSB01000004">
    <property type="protein sequence ID" value="CDZ78942.1"/>
    <property type="molecule type" value="Genomic_DNA"/>
</dbReference>
<reference evidence="1 2" key="1">
    <citation type="submission" date="2014-06" db="EMBL/GenBank/DDBJ databases">
        <authorList>
            <person name="Urmite Genomes Urmite Genomes"/>
        </authorList>
    </citation>
    <scope>NUCLEOTIDE SEQUENCE [LARGE SCALE GENOMIC DNA]</scope>
</reference>